<evidence type="ECO:0000256" key="12">
    <source>
        <dbReference type="ARBA" id="ARBA00023049"/>
    </source>
</evidence>
<keyword evidence="10 17" id="KW-0378">Hydrolase</keyword>
<keyword evidence="18" id="KW-1185">Reference proteome</keyword>
<organism evidence="17 18">
    <name type="scientific">Anaerosalibacter massiliensis</name>
    <dbReference type="NCBI Taxonomy" id="1347392"/>
    <lineage>
        <taxon>Bacteria</taxon>
        <taxon>Bacillati</taxon>
        <taxon>Bacillota</taxon>
        <taxon>Tissierellia</taxon>
        <taxon>Tissierellales</taxon>
        <taxon>Sporanaerobacteraceae</taxon>
        <taxon>Anaerosalibacter</taxon>
    </lineage>
</organism>
<dbReference type="Pfam" id="PF18496">
    <property type="entry name" value="ColG_sub"/>
    <property type="match status" value="1"/>
</dbReference>
<evidence type="ECO:0000256" key="5">
    <source>
        <dbReference type="ARBA" id="ARBA00012653"/>
    </source>
</evidence>
<evidence type="ECO:0000256" key="13">
    <source>
        <dbReference type="ARBA" id="ARBA00023145"/>
    </source>
</evidence>
<evidence type="ECO:0000256" key="6">
    <source>
        <dbReference type="ARBA" id="ARBA00022525"/>
    </source>
</evidence>
<evidence type="ECO:0000256" key="3">
    <source>
        <dbReference type="ARBA" id="ARBA00001947"/>
    </source>
</evidence>
<keyword evidence="12" id="KW-0482">Metalloprotease</keyword>
<dbReference type="Gene3D" id="3.40.30.160">
    <property type="entry name" value="Collagenase ColT, N-terminal domain"/>
    <property type="match status" value="1"/>
</dbReference>
<dbReference type="PRINTS" id="PR00931">
    <property type="entry name" value="MICOLLPTASE"/>
</dbReference>
<feature type="domain" description="Peptidase M9 collagenase N-terminal" evidence="15">
    <location>
        <begin position="84"/>
        <end position="265"/>
    </location>
</feature>
<evidence type="ECO:0000256" key="11">
    <source>
        <dbReference type="ARBA" id="ARBA00022833"/>
    </source>
</evidence>
<dbReference type="AlphaFoldDB" id="A0A9X2S7R6"/>
<dbReference type="InterPro" id="IPR002169">
    <property type="entry name" value="Peptidase_M9A/M9B"/>
</dbReference>
<gene>
    <name evidence="17" type="ORF">NSA23_09285</name>
</gene>
<comment type="caution">
    <text evidence="17">The sequence shown here is derived from an EMBL/GenBank/DDBJ whole genome shotgun (WGS) entry which is preliminary data.</text>
</comment>
<feature type="domain" description="Collagenase ColG-like catalytic helper subdomain" evidence="16">
    <location>
        <begin position="642"/>
        <end position="757"/>
    </location>
</feature>
<evidence type="ECO:0000256" key="10">
    <source>
        <dbReference type="ARBA" id="ARBA00022801"/>
    </source>
</evidence>
<evidence type="ECO:0000256" key="7">
    <source>
        <dbReference type="ARBA" id="ARBA00022670"/>
    </source>
</evidence>
<evidence type="ECO:0000313" key="18">
    <source>
        <dbReference type="Proteomes" id="UP001142078"/>
    </source>
</evidence>
<comment type="cofactor">
    <cofactor evidence="3">
        <name>Zn(2+)</name>
        <dbReference type="ChEBI" id="CHEBI:29105"/>
    </cofactor>
</comment>
<dbReference type="InterPro" id="IPR041379">
    <property type="entry name" value="ColG_subdomain"/>
</dbReference>
<keyword evidence="7" id="KW-0645">Protease</keyword>
<evidence type="ECO:0000256" key="4">
    <source>
        <dbReference type="ARBA" id="ARBA00004613"/>
    </source>
</evidence>
<reference evidence="17" key="1">
    <citation type="submission" date="2022-07" db="EMBL/GenBank/DDBJ databases">
        <title>Enhanced cultured diversity of the mouse gut microbiota enables custom-made synthetic communities.</title>
        <authorList>
            <person name="Afrizal A."/>
        </authorList>
    </citation>
    <scope>NUCLEOTIDE SEQUENCE</scope>
    <source>
        <strain evidence="17">DSM 29482</strain>
    </source>
</reference>
<evidence type="ECO:0000256" key="2">
    <source>
        <dbReference type="ARBA" id="ARBA00001913"/>
    </source>
</evidence>
<dbReference type="Pfam" id="PF01752">
    <property type="entry name" value="Peptidase_M9"/>
    <property type="match status" value="1"/>
</dbReference>
<dbReference type="InterPro" id="IPR013661">
    <property type="entry name" value="Peptidase_M9_N_dom"/>
</dbReference>
<dbReference type="GO" id="GO:0008270">
    <property type="term" value="F:zinc ion binding"/>
    <property type="evidence" value="ECO:0007669"/>
    <property type="project" value="InterPro"/>
</dbReference>
<evidence type="ECO:0000259" key="15">
    <source>
        <dbReference type="Pfam" id="PF08453"/>
    </source>
</evidence>
<dbReference type="RefSeq" id="WP_257490456.1">
    <property type="nucleotide sequence ID" value="NZ_JANJZL010000005.1"/>
</dbReference>
<comment type="subcellular location">
    <subcellularLocation>
        <location evidence="4">Secreted</location>
    </subcellularLocation>
</comment>
<dbReference type="EMBL" id="JANJZL010000005">
    <property type="protein sequence ID" value="MCR2044311.1"/>
    <property type="molecule type" value="Genomic_DNA"/>
</dbReference>
<comment type="cofactor">
    <cofactor evidence="2">
        <name>Ca(2+)</name>
        <dbReference type="ChEBI" id="CHEBI:29108"/>
    </cofactor>
</comment>
<keyword evidence="13" id="KW-0865">Zymogen</keyword>
<proteinExistence type="predicted"/>
<sequence length="760" mass="88889">MMRKIFRKKRMLYRFLIFICSIFILLCSFNVALAINIKPNNDNMCIVNEKTNKYNKPSNEPIGKIIENKKTQKNITPNSQKQNYTMSDLNKLNYNDLIKLLTSIKSTDILDLFKYSTDAYEFYNDKNRIEALITALYDRGSQFTSTDNKGIPTLVEVIRAGFYLGFYHDDLSYLNERNMHDKCIPALIEIEKNPNFKLGTNIQDEIVTCVGLLIWNGSCNVEVVNSATPILEQFIVNFSKYAKENSKGKAVYNIMRGIEYDISMYTNYEAKIPPKDTQWYKKIDSFINKSGDIALIEKPSSNSGWLINNGIFCISSLGKFHTEPDKGLQILTNAMDIHPYLSEQYLEAANEINRNYNGKNYDGKNIDMNKLRKEARDKYYPMTYTFDDGKIIIKTGDKIRKDKIKRLYWASKEVSAQYFRSVDTDEPLESGNPDDILTMIIYNNPEEYQLNRIINELDTNNGGIYIERQGTFYTYERTPKDSIYTLEELFRHEFTHYLQGRYLVPGMWGESEIYKNNRLTWYEEGGAEFFAGSTRTSGVLPRKSIVSNIVNTKSSERYTLSKVLSSTYNDGFEFYIYSCIFMDYLYRKDLYIYDRLANYIKDNDIKSFDNYIKTLSNNYSLNEQYQNHMQRLINNYNNMTTPLVSDDYLIEHPYKNSSEICSEISSVAKLSNVTFTEEKSQFFNTFTLRGTYTGDYYQGKLNDMTKMNNIVDSNLKTLENYNWSGYKTLTCYFTNYRLDSNYNYQFDVIFHGFLPNQNNN</sequence>
<evidence type="ECO:0000259" key="16">
    <source>
        <dbReference type="Pfam" id="PF18496"/>
    </source>
</evidence>
<evidence type="ECO:0000256" key="14">
    <source>
        <dbReference type="PIRSR" id="PIRSR602169-1"/>
    </source>
</evidence>
<feature type="active site" evidence="14">
    <location>
        <position position="493"/>
    </location>
</feature>
<evidence type="ECO:0000256" key="9">
    <source>
        <dbReference type="ARBA" id="ARBA00022729"/>
    </source>
</evidence>
<keyword evidence="11" id="KW-0862">Zinc</keyword>
<dbReference type="Proteomes" id="UP001142078">
    <property type="component" value="Unassembled WGS sequence"/>
</dbReference>
<keyword evidence="6" id="KW-0964">Secreted</keyword>
<dbReference type="Gene3D" id="3.30.980.50">
    <property type="match status" value="1"/>
</dbReference>
<dbReference type="Gene3D" id="1.10.390.20">
    <property type="match status" value="1"/>
</dbReference>
<evidence type="ECO:0000313" key="17">
    <source>
        <dbReference type="EMBL" id="MCR2044311.1"/>
    </source>
</evidence>
<dbReference type="GO" id="GO:0006508">
    <property type="term" value="P:proteolysis"/>
    <property type="evidence" value="ECO:0007669"/>
    <property type="project" value="UniProtKB-KW"/>
</dbReference>
<accession>A0A9X2S7R6</accession>
<dbReference type="Pfam" id="PF08453">
    <property type="entry name" value="Peptidase_M9_N"/>
    <property type="match status" value="1"/>
</dbReference>
<comment type="catalytic activity">
    <reaction evidence="1">
        <text>Digestion of native collagen in the triple helical region at Xaa-|-Gly bonds. With synthetic peptides, a preference is shown for Gly at P3 and P1', Pro and Ala at P2 and P2', and hydroxyproline, Ala or Arg at P3'.</text>
        <dbReference type="EC" id="3.4.24.3"/>
    </reaction>
</comment>
<name>A0A9X2S7R6_9FIRM</name>
<evidence type="ECO:0000256" key="1">
    <source>
        <dbReference type="ARBA" id="ARBA00000424"/>
    </source>
</evidence>
<keyword evidence="9" id="KW-0732">Signal</keyword>
<protein>
    <recommendedName>
        <fullName evidence="5">microbial collagenase</fullName>
        <ecNumber evidence="5">3.4.24.3</ecNumber>
    </recommendedName>
</protein>
<dbReference type="GO" id="GO:0004222">
    <property type="term" value="F:metalloendopeptidase activity"/>
    <property type="evidence" value="ECO:0007669"/>
    <property type="project" value="UniProtKB-EC"/>
</dbReference>
<dbReference type="GO" id="GO:0005576">
    <property type="term" value="C:extracellular region"/>
    <property type="evidence" value="ECO:0007669"/>
    <property type="project" value="UniProtKB-SubCell"/>
</dbReference>
<evidence type="ECO:0000256" key="8">
    <source>
        <dbReference type="ARBA" id="ARBA00022723"/>
    </source>
</evidence>
<dbReference type="PANTHER" id="PTHR13062">
    <property type="entry name" value="COLLAGENASE"/>
    <property type="match status" value="1"/>
</dbReference>
<dbReference type="PANTHER" id="PTHR13062:SF9">
    <property type="entry name" value="MICROBIAL COLLAGENASE"/>
    <property type="match status" value="1"/>
</dbReference>
<dbReference type="EC" id="3.4.24.3" evidence="5"/>
<keyword evidence="8" id="KW-0479">Metal-binding</keyword>